<dbReference type="InterPro" id="IPR039424">
    <property type="entry name" value="SBP_5"/>
</dbReference>
<protein>
    <submittedName>
        <fullName evidence="5">ABC transporter substrate-binding protein</fullName>
    </submittedName>
</protein>
<dbReference type="SUPFAM" id="SSF53850">
    <property type="entry name" value="Periplasmic binding protein-like II"/>
    <property type="match status" value="1"/>
</dbReference>
<dbReference type="Gene3D" id="3.10.105.10">
    <property type="entry name" value="Dipeptide-binding Protein, Domain 3"/>
    <property type="match status" value="1"/>
</dbReference>
<dbReference type="AlphaFoldDB" id="A0A212AFN8"/>
<dbReference type="CDD" id="cd00995">
    <property type="entry name" value="PBP2_NikA_DppA_OppA_like"/>
    <property type="match status" value="1"/>
</dbReference>
<proteinExistence type="inferred from homology"/>
<accession>A0A212AFN8</accession>
<dbReference type="Pfam" id="PF00496">
    <property type="entry name" value="SBP_bac_5"/>
    <property type="match status" value="1"/>
</dbReference>
<dbReference type="GO" id="GO:0030288">
    <property type="term" value="C:outer membrane-bounded periplasmic space"/>
    <property type="evidence" value="ECO:0007669"/>
    <property type="project" value="UniProtKB-ARBA"/>
</dbReference>
<dbReference type="GO" id="GO:0043190">
    <property type="term" value="C:ATP-binding cassette (ABC) transporter complex"/>
    <property type="evidence" value="ECO:0007669"/>
    <property type="project" value="InterPro"/>
</dbReference>
<evidence type="ECO:0000256" key="3">
    <source>
        <dbReference type="SAM" id="SignalP"/>
    </source>
</evidence>
<keyword evidence="6" id="KW-1185">Reference proteome</keyword>
<dbReference type="Gene3D" id="3.40.190.10">
    <property type="entry name" value="Periplasmic binding protein-like II"/>
    <property type="match status" value="1"/>
</dbReference>
<comment type="similarity">
    <text evidence="2">Belongs to the bacterial solute-binding protein 5 family.</text>
</comment>
<comment type="subcellular location">
    <subcellularLocation>
        <location evidence="1">Periplasm</location>
    </subcellularLocation>
</comment>
<evidence type="ECO:0000256" key="1">
    <source>
        <dbReference type="ARBA" id="ARBA00004418"/>
    </source>
</evidence>
<evidence type="ECO:0000256" key="2">
    <source>
        <dbReference type="ARBA" id="ARBA00005695"/>
    </source>
</evidence>
<dbReference type="InterPro" id="IPR000914">
    <property type="entry name" value="SBP_5_dom"/>
</dbReference>
<dbReference type="EMBL" id="NIPW01000005">
    <property type="protein sequence ID" value="OWJ80249.1"/>
    <property type="molecule type" value="Genomic_DNA"/>
</dbReference>
<dbReference type="Gene3D" id="3.90.76.10">
    <property type="entry name" value="Dipeptide-binding Protein, Domain 1"/>
    <property type="match status" value="1"/>
</dbReference>
<dbReference type="GO" id="GO:1904680">
    <property type="term" value="F:peptide transmembrane transporter activity"/>
    <property type="evidence" value="ECO:0007669"/>
    <property type="project" value="TreeGrafter"/>
</dbReference>
<evidence type="ECO:0000259" key="4">
    <source>
        <dbReference type="Pfam" id="PF00496"/>
    </source>
</evidence>
<dbReference type="PIRSF" id="PIRSF002741">
    <property type="entry name" value="MppA"/>
    <property type="match status" value="1"/>
</dbReference>
<dbReference type="PANTHER" id="PTHR30290:SF83">
    <property type="entry name" value="ABC TRANSPORTER SUBSTRATE-BINDING PROTEIN"/>
    <property type="match status" value="1"/>
</dbReference>
<dbReference type="RefSeq" id="WP_088214081.1">
    <property type="nucleotide sequence ID" value="NZ_NIPW01000005.1"/>
</dbReference>
<feature type="chain" id="PRO_5012397291" evidence="3">
    <location>
        <begin position="26"/>
        <end position="529"/>
    </location>
</feature>
<comment type="caution">
    <text evidence="5">The sequence shown here is derived from an EMBL/GenBank/DDBJ whole genome shotgun (WGS) entry which is preliminary data.</text>
</comment>
<organism evidence="5 6">
    <name type="scientific">Haematobacter genomosp. 1</name>
    <dbReference type="NCBI Taxonomy" id="366618"/>
    <lineage>
        <taxon>Bacteria</taxon>
        <taxon>Pseudomonadati</taxon>
        <taxon>Pseudomonadota</taxon>
        <taxon>Alphaproteobacteria</taxon>
        <taxon>Rhodobacterales</taxon>
        <taxon>Paracoccaceae</taxon>
        <taxon>Haematobacter</taxon>
    </lineage>
</organism>
<dbReference type="GO" id="GO:0015833">
    <property type="term" value="P:peptide transport"/>
    <property type="evidence" value="ECO:0007669"/>
    <property type="project" value="TreeGrafter"/>
</dbReference>
<sequence>MNNRWKIALGAGALALATTSNFALAQVAGGTLSLVAPYGSALKSLDPHATYASQDMAVSKAFHRALYTWDSAANAPALDLASEVAVSEDGLTYTYTLFDDIYFHNGRQMTADDVIWSYERILNPEKAFPGSVKLEPIVGAREYARGEAAHVAGLKKIDDLTFSITFAEHVEPGNLLFEAITAILPKEVADTPEFLSDPVGLGPFVFDKHVEGSAISGTKFDRYFKEGKPYADRVSYVITSDYSAMDMAFRAGEIDATVLSENVYTQYKADPELSKGLIEVSEVFTRHMGMNTEKKPFDDARVRQAINYAVDRDLIIQKLLKEKAFKANGWLPATSAAFDETRAPYSYDPAKAKALMAEAGYADGVEIEVMVVDSTQSLGVLQAMMPYLREIGITAKPRVVEQNVLVDAMTDGTALAWFRSTGTGPDDIAALRYFDSRVSRAAGNRSAYKNLEFDKVLDAAAAEVDHGKRVALIREAEGIVFNDAPVWFHNYNKAVLATQPWIHGVDANVTEAAILEVDSIWVDENKPNR</sequence>
<gene>
    <name evidence="5" type="ORF">CDV49_02930</name>
</gene>
<evidence type="ECO:0000313" key="5">
    <source>
        <dbReference type="EMBL" id="OWJ80249.1"/>
    </source>
</evidence>
<evidence type="ECO:0000313" key="6">
    <source>
        <dbReference type="Proteomes" id="UP000196878"/>
    </source>
</evidence>
<feature type="signal peptide" evidence="3">
    <location>
        <begin position="1"/>
        <end position="25"/>
    </location>
</feature>
<dbReference type="PANTHER" id="PTHR30290">
    <property type="entry name" value="PERIPLASMIC BINDING COMPONENT OF ABC TRANSPORTER"/>
    <property type="match status" value="1"/>
</dbReference>
<feature type="domain" description="Solute-binding protein family 5" evidence="4">
    <location>
        <begin position="78"/>
        <end position="429"/>
    </location>
</feature>
<dbReference type="InterPro" id="IPR030678">
    <property type="entry name" value="Peptide/Ni-bd"/>
</dbReference>
<dbReference type="OrthoDB" id="9803988at2"/>
<name>A0A212AFN8_9RHOB</name>
<dbReference type="Proteomes" id="UP000196878">
    <property type="component" value="Unassembled WGS sequence"/>
</dbReference>
<reference evidence="5 6" key="1">
    <citation type="submission" date="2016-12" db="EMBL/GenBank/DDBJ databases">
        <title>Comparison of Traditional DNA-DNA Hybridization with In Silico Genomic Analysis.</title>
        <authorList>
            <person name="Nicholson A.C."/>
            <person name="Humrighouse B.W."/>
            <person name="Graziano J."/>
            <person name="Lasker B."/>
            <person name="Whitney A.M."/>
            <person name="Mcquiston J.R."/>
        </authorList>
    </citation>
    <scope>NUCLEOTIDE SEQUENCE [LARGE SCALE GENOMIC DNA]</scope>
    <source>
        <strain evidence="5 6">H2240</strain>
    </source>
</reference>
<keyword evidence="3" id="KW-0732">Signal</keyword>